<evidence type="ECO:0000259" key="3">
    <source>
        <dbReference type="Pfam" id="PF20434"/>
    </source>
</evidence>
<evidence type="ECO:0000256" key="1">
    <source>
        <dbReference type="ARBA" id="ARBA00022801"/>
    </source>
</evidence>
<feature type="signal peptide" evidence="2">
    <location>
        <begin position="1"/>
        <end position="33"/>
    </location>
</feature>
<keyword evidence="5" id="KW-1185">Reference proteome</keyword>
<dbReference type="PANTHER" id="PTHR48081:SF33">
    <property type="entry name" value="KYNURENINE FORMAMIDASE"/>
    <property type="match status" value="1"/>
</dbReference>
<dbReference type="GO" id="GO:0016787">
    <property type="term" value="F:hydrolase activity"/>
    <property type="evidence" value="ECO:0007669"/>
    <property type="project" value="UniProtKB-KW"/>
</dbReference>
<dbReference type="InterPro" id="IPR029058">
    <property type="entry name" value="AB_hydrolase_fold"/>
</dbReference>
<evidence type="ECO:0000313" key="5">
    <source>
        <dbReference type="Proteomes" id="UP000661077"/>
    </source>
</evidence>
<organism evidence="4 5">
    <name type="scientific">Steroidobacter gossypii</name>
    <dbReference type="NCBI Taxonomy" id="2805490"/>
    <lineage>
        <taxon>Bacteria</taxon>
        <taxon>Pseudomonadati</taxon>
        <taxon>Pseudomonadota</taxon>
        <taxon>Gammaproteobacteria</taxon>
        <taxon>Steroidobacterales</taxon>
        <taxon>Steroidobacteraceae</taxon>
        <taxon>Steroidobacter</taxon>
    </lineage>
</organism>
<protein>
    <submittedName>
        <fullName evidence="4">Alpha/beta hydrolase</fullName>
    </submittedName>
</protein>
<feature type="domain" description="BD-FAE-like" evidence="3">
    <location>
        <begin position="87"/>
        <end position="189"/>
    </location>
</feature>
<evidence type="ECO:0000256" key="2">
    <source>
        <dbReference type="SAM" id="SignalP"/>
    </source>
</evidence>
<keyword evidence="2" id="KW-0732">Signal</keyword>
<proteinExistence type="predicted"/>
<dbReference type="Proteomes" id="UP000661077">
    <property type="component" value="Unassembled WGS sequence"/>
</dbReference>
<dbReference type="Gene3D" id="3.40.50.1820">
    <property type="entry name" value="alpha/beta hydrolase"/>
    <property type="match status" value="1"/>
</dbReference>
<accession>A0ABS1X0D3</accession>
<dbReference type="Pfam" id="PF20434">
    <property type="entry name" value="BD-FAE"/>
    <property type="match status" value="1"/>
</dbReference>
<dbReference type="EMBL" id="JAEVLS010000004">
    <property type="protein sequence ID" value="MBM0106684.1"/>
    <property type="molecule type" value="Genomic_DNA"/>
</dbReference>
<feature type="chain" id="PRO_5045677017" evidence="2">
    <location>
        <begin position="34"/>
        <end position="339"/>
    </location>
</feature>
<reference evidence="4 5" key="1">
    <citation type="journal article" date="2021" name="Int. J. Syst. Evol. Microbiol.">
        <title>Steroidobacter gossypii sp. nov., isolated from soil of cotton cropping field.</title>
        <authorList>
            <person name="Huang R."/>
            <person name="Yang S."/>
            <person name="Zhen C."/>
            <person name="Liu W."/>
        </authorList>
    </citation>
    <scope>NUCLEOTIDE SEQUENCE [LARGE SCALE GENOMIC DNA]</scope>
    <source>
        <strain evidence="4 5">S1-65</strain>
    </source>
</reference>
<dbReference type="RefSeq" id="WP_203168799.1">
    <property type="nucleotide sequence ID" value="NZ_JAEVLS010000004.1"/>
</dbReference>
<dbReference type="PANTHER" id="PTHR48081">
    <property type="entry name" value="AB HYDROLASE SUPERFAMILY PROTEIN C4A8.06C"/>
    <property type="match status" value="1"/>
</dbReference>
<gene>
    <name evidence="4" type="ORF">JM946_18285</name>
</gene>
<evidence type="ECO:0000313" key="4">
    <source>
        <dbReference type="EMBL" id="MBM0106684.1"/>
    </source>
</evidence>
<dbReference type="InterPro" id="IPR050300">
    <property type="entry name" value="GDXG_lipolytic_enzyme"/>
</dbReference>
<keyword evidence="1 4" id="KW-0378">Hydrolase</keyword>
<name>A0ABS1X0D3_9GAMM</name>
<dbReference type="SUPFAM" id="SSF53474">
    <property type="entry name" value="alpha/beta-Hydrolases"/>
    <property type="match status" value="1"/>
</dbReference>
<sequence>MKHRSSSNARWARTLRAAAVASLMSMVTPAVLAQDVPPQIKKQLIEQGWGYGGGARSMYDELHAKAPKGGVKVTKDLAYGKHERQKLDVYEVPGKSNLPVMVFFHGGGYTGGARDNTPYVHANVLTYFARHGFLGVNADFRLAPEFTWPSGGQDVAAVVKWLKENASKHGGDPEKIYLFGTSAGASHVAQYTFDRRFQPNSGPGIAGAILQSGRYVLHSDPDDPSLQGGVQAYFGKDPATYPSRSVVNHVNGSTVPIMLLMTEFEQLNLAATTGELFVALCKRDAGRCPRFVQLKYHNHGTEYHHFNTGDDYLGREILEWIESGFGQTRKFVPEPHSQS</sequence>
<comment type="caution">
    <text evidence="4">The sequence shown here is derived from an EMBL/GenBank/DDBJ whole genome shotgun (WGS) entry which is preliminary data.</text>
</comment>
<dbReference type="InterPro" id="IPR049492">
    <property type="entry name" value="BD-FAE-like_dom"/>
</dbReference>